<reference evidence="2 3" key="1">
    <citation type="submission" date="2021-12" db="EMBL/GenBank/DDBJ databases">
        <title>Genome sequencing of bacteria with rrn-lacking chromosome and rrn-plasmid.</title>
        <authorList>
            <person name="Anda M."/>
            <person name="Iwasaki W."/>
        </authorList>
    </citation>
    <scope>NUCLEOTIDE SEQUENCE [LARGE SCALE GENOMIC DNA]</scope>
    <source>
        <strain evidence="2 3">NBRC 101262</strain>
    </source>
</reference>
<evidence type="ECO:0008006" key="4">
    <source>
        <dbReference type="Google" id="ProtNLM"/>
    </source>
</evidence>
<evidence type="ECO:0000256" key="1">
    <source>
        <dbReference type="SAM" id="Phobius"/>
    </source>
</evidence>
<protein>
    <recommendedName>
        <fullName evidence="4">DUF2892 domain-containing protein</fullName>
    </recommendedName>
</protein>
<sequence length="49" mass="5436">MVKRYFCIGIIGVIAGSGLLAFDQLFMAVVVFAISLSCLIHHLVVFREH</sequence>
<proteinExistence type="predicted"/>
<dbReference type="EMBL" id="AP025292">
    <property type="protein sequence ID" value="BDC99545.1"/>
    <property type="molecule type" value="Genomic_DNA"/>
</dbReference>
<keyword evidence="1" id="KW-0812">Transmembrane</keyword>
<keyword evidence="3" id="KW-1185">Reference proteome</keyword>
<gene>
    <name evidence="2" type="ORF">PEPS_18260</name>
</gene>
<dbReference type="Proteomes" id="UP001354989">
    <property type="component" value="Chromosome"/>
</dbReference>
<feature type="transmembrane region" description="Helical" evidence="1">
    <location>
        <begin position="5"/>
        <end position="22"/>
    </location>
</feature>
<feature type="transmembrane region" description="Helical" evidence="1">
    <location>
        <begin position="28"/>
        <end position="46"/>
    </location>
</feature>
<accession>A0ABM7VEZ3</accession>
<name>A0ABM7VEZ3_9BACT</name>
<evidence type="ECO:0000313" key="2">
    <source>
        <dbReference type="EMBL" id="BDC99545.1"/>
    </source>
</evidence>
<evidence type="ECO:0000313" key="3">
    <source>
        <dbReference type="Proteomes" id="UP001354989"/>
    </source>
</evidence>
<organism evidence="2 3">
    <name type="scientific">Persicobacter psychrovividus</name>
    <dbReference type="NCBI Taxonomy" id="387638"/>
    <lineage>
        <taxon>Bacteria</taxon>
        <taxon>Pseudomonadati</taxon>
        <taxon>Bacteroidota</taxon>
        <taxon>Cytophagia</taxon>
        <taxon>Cytophagales</taxon>
        <taxon>Persicobacteraceae</taxon>
        <taxon>Persicobacter</taxon>
    </lineage>
</organism>
<keyword evidence="1" id="KW-0472">Membrane</keyword>
<keyword evidence="1" id="KW-1133">Transmembrane helix</keyword>